<feature type="region of interest" description="Disordered" evidence="2">
    <location>
        <begin position="1"/>
        <end position="543"/>
    </location>
</feature>
<feature type="compositionally biased region" description="Basic and acidic residues" evidence="2">
    <location>
        <begin position="244"/>
        <end position="303"/>
    </location>
</feature>
<feature type="compositionally biased region" description="Acidic residues" evidence="2">
    <location>
        <begin position="36"/>
        <end position="47"/>
    </location>
</feature>
<reference evidence="3" key="2">
    <citation type="journal article" date="2007" name="Science">
        <title>Draft genome sequence of the sexually transmitted pathogen Trichomonas vaginalis.</title>
        <authorList>
            <person name="Carlton J.M."/>
            <person name="Hirt R.P."/>
            <person name="Silva J.C."/>
            <person name="Delcher A.L."/>
            <person name="Schatz M."/>
            <person name="Zhao Q."/>
            <person name="Wortman J.R."/>
            <person name="Bidwell S.L."/>
            <person name="Alsmark U.C.M."/>
            <person name="Besteiro S."/>
            <person name="Sicheritz-Ponten T."/>
            <person name="Noel C.J."/>
            <person name="Dacks J.B."/>
            <person name="Foster P.G."/>
            <person name="Simillion C."/>
            <person name="Van de Peer Y."/>
            <person name="Miranda-Saavedra D."/>
            <person name="Barton G.J."/>
            <person name="Westrop G.D."/>
            <person name="Mueller S."/>
            <person name="Dessi D."/>
            <person name="Fiori P.L."/>
            <person name="Ren Q."/>
            <person name="Paulsen I."/>
            <person name="Zhang H."/>
            <person name="Bastida-Corcuera F.D."/>
            <person name="Simoes-Barbosa A."/>
            <person name="Brown M.T."/>
            <person name="Hayes R.D."/>
            <person name="Mukherjee M."/>
            <person name="Okumura C.Y."/>
            <person name="Schneider R."/>
            <person name="Smith A.J."/>
            <person name="Vanacova S."/>
            <person name="Villalvazo M."/>
            <person name="Haas B.J."/>
            <person name="Pertea M."/>
            <person name="Feldblyum T.V."/>
            <person name="Utterback T.R."/>
            <person name="Shu C.L."/>
            <person name="Osoegawa K."/>
            <person name="de Jong P.J."/>
            <person name="Hrdy I."/>
            <person name="Horvathova L."/>
            <person name="Zubacova Z."/>
            <person name="Dolezal P."/>
            <person name="Malik S.B."/>
            <person name="Logsdon J.M. Jr."/>
            <person name="Henze K."/>
            <person name="Gupta A."/>
            <person name="Wang C.C."/>
            <person name="Dunne R.L."/>
            <person name="Upcroft J.A."/>
            <person name="Upcroft P."/>
            <person name="White O."/>
            <person name="Salzberg S.L."/>
            <person name="Tang P."/>
            <person name="Chiu C.-H."/>
            <person name="Lee Y.-S."/>
            <person name="Embley T.M."/>
            <person name="Coombs G.H."/>
            <person name="Mottram J.C."/>
            <person name="Tachezy J."/>
            <person name="Fraser-Liggett C.M."/>
            <person name="Johnson P.J."/>
        </authorList>
    </citation>
    <scope>NUCLEOTIDE SEQUENCE [LARGE SCALE GENOMIC DNA]</scope>
    <source>
        <strain evidence="3">G3</strain>
    </source>
</reference>
<feature type="compositionally biased region" description="Basic and acidic residues" evidence="2">
    <location>
        <begin position="326"/>
        <end position="340"/>
    </location>
</feature>
<feature type="region of interest" description="Disordered" evidence="2">
    <location>
        <begin position="823"/>
        <end position="847"/>
    </location>
</feature>
<feature type="compositionally biased region" description="Basic and acidic residues" evidence="2">
    <location>
        <begin position="14"/>
        <end position="25"/>
    </location>
</feature>
<protein>
    <submittedName>
        <fullName evidence="3">Uncharacterized protein</fullName>
    </submittedName>
</protein>
<dbReference type="PANTHER" id="PTHR47026:SF2">
    <property type="entry name" value="FLAGELLAR ASSOCIATED PROTEIN"/>
    <property type="match status" value="1"/>
</dbReference>
<dbReference type="EMBL" id="DS113715">
    <property type="protein sequence ID" value="EAX97433.1"/>
    <property type="molecule type" value="Genomic_DNA"/>
</dbReference>
<dbReference type="OMA" id="QHETHAA"/>
<proteinExistence type="predicted"/>
<feature type="coiled-coil region" evidence="1">
    <location>
        <begin position="696"/>
        <end position="723"/>
    </location>
</feature>
<keyword evidence="4" id="KW-1185">Reference proteome</keyword>
<dbReference type="SMR" id="A2FCC1"/>
<reference evidence="3" key="1">
    <citation type="submission" date="2006-10" db="EMBL/GenBank/DDBJ databases">
        <authorList>
            <person name="Amadeo P."/>
            <person name="Zhao Q."/>
            <person name="Wortman J."/>
            <person name="Fraser-Liggett C."/>
            <person name="Carlton J."/>
        </authorList>
    </citation>
    <scope>NUCLEOTIDE SEQUENCE</scope>
    <source>
        <strain evidence="3">G3</strain>
    </source>
</reference>
<feature type="compositionally biased region" description="Basic and acidic residues" evidence="2">
    <location>
        <begin position="356"/>
        <end position="406"/>
    </location>
</feature>
<feature type="coiled-coil region" evidence="1">
    <location>
        <begin position="621"/>
        <end position="667"/>
    </location>
</feature>
<sequence length="847" mass="97588">MLKAAIISKLDGSPSKEENEQKNQGEEITNVNNNDFDADSDFVDFETEADKTTKKEEEKPKESENKNIESLPKDQTNDSLEFDINDIVTPDPSPMSTLTLNQAPVIGAMKNIEPPKEENEDKQIQENVNEIQNGLQKLINGNDNKEQKQDNQQENKNTEKNDAEPVSDDFNLELTDEKKEENDASTAKQDEKIEEKNEIPNEDASVKQEEKHEESDHKENEKKSSSSSDNEFDDSFESTNNEAPKTEKEENKENEKNSDDGKKSSDDDFEDSKEITLNDKSAEVIPENEHTKSDEKKAEEKKKSSSSSDEEVVMNETLPQSPIPQSKKEEHDNIEIKVEDSSSSGFEIAESPKPQEPQDKSEEKNEEVPKNEEAKKDEDNKKVDEPDQTEKKVEEPKENKDTEEKPISSIIHNKLEPNVSFDNLAEEKKNEPQPKDKRKASIILSSDDEPEGPEPQIKVHEPPPRNKDEQKKMWDLKEYIEAAPVIIQEGEDEKKNKKEDDDVFPTAPPSTQESARAPRRATQPAKQNDFSTSQQTYTYSHSKGELEKGISALKKNKYPDQSINRDLDHYLEEKMEKCIINSNYSEAEQYENLQKFLESYVDYSPLQKSRDIQIKENQTKLDKAKDKHEYIKKQYAEAIENAKQEQLKREEALRQQHDKEFEELEKVWESPDTLYPFQKPSPQLLYLRQHETHAALSKKFRNAKSFKAQADELQRRETQMAREKITAAMKSAFTKLEAKQQRELECLRQRGITQIRDLETERDKRLYSSMIVVKRLENAKPKEGSVTRTSFRAKPLKGDSTMRSKMTTLDIGPVNVKSIVKRLRSPDSSMIRKKKSDEQNYSKSSDF</sequence>
<feature type="compositionally biased region" description="Low complexity" evidence="2">
    <location>
        <begin position="531"/>
        <end position="540"/>
    </location>
</feature>
<feature type="compositionally biased region" description="Basic and acidic residues" evidence="2">
    <location>
        <begin position="48"/>
        <end position="76"/>
    </location>
</feature>
<feature type="compositionally biased region" description="Basic and acidic residues" evidence="2">
    <location>
        <begin position="113"/>
        <end position="124"/>
    </location>
</feature>
<feature type="compositionally biased region" description="Basic and acidic residues" evidence="2">
    <location>
        <begin position="835"/>
        <end position="847"/>
    </location>
</feature>
<name>A2FCC1_TRIV3</name>
<dbReference type="VEuPathDB" id="TrichDB:TVAGG3_0221640"/>
<dbReference type="STRING" id="5722.A2FCC1"/>
<feature type="compositionally biased region" description="Basic and acidic residues" evidence="2">
    <location>
        <begin position="425"/>
        <end position="435"/>
    </location>
</feature>
<dbReference type="RefSeq" id="XP_001310363.1">
    <property type="nucleotide sequence ID" value="XM_001310362.1"/>
</dbReference>
<dbReference type="InParanoid" id="A2FCC1"/>
<dbReference type="Proteomes" id="UP000001542">
    <property type="component" value="Unassembled WGS sequence"/>
</dbReference>
<evidence type="ECO:0000256" key="2">
    <source>
        <dbReference type="SAM" id="MobiDB-lite"/>
    </source>
</evidence>
<evidence type="ECO:0000313" key="4">
    <source>
        <dbReference type="Proteomes" id="UP000001542"/>
    </source>
</evidence>
<organism evidence="3 4">
    <name type="scientific">Trichomonas vaginalis (strain ATCC PRA-98 / G3)</name>
    <dbReference type="NCBI Taxonomy" id="412133"/>
    <lineage>
        <taxon>Eukaryota</taxon>
        <taxon>Metamonada</taxon>
        <taxon>Parabasalia</taxon>
        <taxon>Trichomonadida</taxon>
        <taxon>Trichomonadidae</taxon>
        <taxon>Trichomonas</taxon>
    </lineage>
</organism>
<dbReference type="PANTHER" id="PTHR47026">
    <property type="entry name" value="PIGMENTOSA GTPASE REGULATOR-LIKE PROTEIN, PUTATIVE-RELATED"/>
    <property type="match status" value="1"/>
</dbReference>
<feature type="compositionally biased region" description="Polar residues" evidence="2">
    <location>
        <begin position="125"/>
        <end position="141"/>
    </location>
</feature>
<feature type="compositionally biased region" description="Basic and acidic residues" evidence="2">
    <location>
        <begin position="457"/>
        <end position="480"/>
    </location>
</feature>
<gene>
    <name evidence="3" type="ORF">TVAG_226770</name>
</gene>
<feature type="compositionally biased region" description="Basic and acidic residues" evidence="2">
    <location>
        <begin position="175"/>
        <end position="224"/>
    </location>
</feature>
<dbReference type="AlphaFoldDB" id="A2FCC1"/>
<dbReference type="VEuPathDB" id="TrichDB:TVAG_226770"/>
<accession>A2FCC1</accession>
<evidence type="ECO:0000313" key="3">
    <source>
        <dbReference type="EMBL" id="EAX97433.1"/>
    </source>
</evidence>
<dbReference type="KEGG" id="tva:4755218"/>
<keyword evidence="1" id="KW-0175">Coiled coil</keyword>
<evidence type="ECO:0000256" key="1">
    <source>
        <dbReference type="SAM" id="Coils"/>
    </source>
</evidence>
<feature type="compositionally biased region" description="Basic and acidic residues" evidence="2">
    <location>
        <begin position="143"/>
        <end position="163"/>
    </location>
</feature>